<dbReference type="STRING" id="54.SAMN02745121_05688"/>
<feature type="transmembrane region" description="Helical" evidence="1">
    <location>
        <begin position="101"/>
        <end position="127"/>
    </location>
</feature>
<accession>A0A1I2DQS9</accession>
<proteinExistence type="predicted"/>
<dbReference type="AlphaFoldDB" id="A0A1I2DQS9"/>
<feature type="transmembrane region" description="Helical" evidence="1">
    <location>
        <begin position="67"/>
        <end position="89"/>
    </location>
</feature>
<keyword evidence="1" id="KW-0472">Membrane</keyword>
<dbReference type="Proteomes" id="UP000199400">
    <property type="component" value="Unassembled WGS sequence"/>
</dbReference>
<evidence type="ECO:0000256" key="1">
    <source>
        <dbReference type="SAM" id="Phobius"/>
    </source>
</evidence>
<name>A0A1I2DQS9_9BACT</name>
<dbReference type="PANTHER" id="PTHR30221:SF1">
    <property type="entry name" value="SMALL-CONDUCTANCE MECHANOSENSITIVE CHANNEL"/>
    <property type="match status" value="1"/>
</dbReference>
<dbReference type="GO" id="GO:0008381">
    <property type="term" value="F:mechanosensitive monoatomic ion channel activity"/>
    <property type="evidence" value="ECO:0007669"/>
    <property type="project" value="InterPro"/>
</dbReference>
<organism evidence="2 3">
    <name type="scientific">Nannocystis exedens</name>
    <dbReference type="NCBI Taxonomy" id="54"/>
    <lineage>
        <taxon>Bacteria</taxon>
        <taxon>Pseudomonadati</taxon>
        <taxon>Myxococcota</taxon>
        <taxon>Polyangia</taxon>
        <taxon>Nannocystales</taxon>
        <taxon>Nannocystaceae</taxon>
        <taxon>Nannocystis</taxon>
    </lineage>
</organism>
<dbReference type="PANTHER" id="PTHR30221">
    <property type="entry name" value="SMALL-CONDUCTANCE MECHANOSENSITIVE CHANNEL"/>
    <property type="match status" value="1"/>
</dbReference>
<keyword evidence="1" id="KW-0812">Transmembrane</keyword>
<reference evidence="3" key="1">
    <citation type="submission" date="2016-10" db="EMBL/GenBank/DDBJ databases">
        <authorList>
            <person name="Varghese N."/>
            <person name="Submissions S."/>
        </authorList>
    </citation>
    <scope>NUCLEOTIDE SEQUENCE [LARGE SCALE GENOMIC DNA]</scope>
    <source>
        <strain evidence="3">ATCC 25963</strain>
    </source>
</reference>
<keyword evidence="3" id="KW-1185">Reference proteome</keyword>
<feature type="transmembrane region" description="Helical" evidence="1">
    <location>
        <begin position="12"/>
        <end position="33"/>
    </location>
</feature>
<dbReference type="Gene3D" id="1.10.287.1260">
    <property type="match status" value="1"/>
</dbReference>
<dbReference type="EMBL" id="FOMX01000020">
    <property type="protein sequence ID" value="SFE82809.1"/>
    <property type="molecule type" value="Genomic_DNA"/>
</dbReference>
<keyword evidence="1" id="KW-1133">Transmembrane helix</keyword>
<feature type="transmembrane region" description="Helical" evidence="1">
    <location>
        <begin position="177"/>
        <end position="196"/>
    </location>
</feature>
<feature type="transmembrane region" description="Helical" evidence="1">
    <location>
        <begin position="147"/>
        <end position="165"/>
    </location>
</feature>
<dbReference type="RefSeq" id="WP_096327252.1">
    <property type="nucleotide sequence ID" value="NZ_FOMX01000020.1"/>
</dbReference>
<sequence>MFEDLAQEASRLLPTAALFVAVVIGGLVASAIASRMTRWAIEKTGLDALAERAGAARLLYAIGVRKGVAHLAGWLVWAAGLLATGAAAADILGLEALSEGAAALIAFLPRLAAAGLVLCVGAGIAGVVRRAAVGFGQRRGDVDRPELLGNLAYYGVMTVAVIVAGDQAGLETSLVETLLIVLAAITAAAIALAFALGSRHSFHNLVAGHFLSRLARPGDTIRVGDVEGVVIRYLGVCVVLKTADGEVAVPCKVLLDHNIGLSRLGAKARADLDSKPPDEA</sequence>
<dbReference type="InterPro" id="IPR045275">
    <property type="entry name" value="MscS_archaea/bacteria_type"/>
</dbReference>
<gene>
    <name evidence="2" type="ORF">SAMN02745121_05688</name>
</gene>
<evidence type="ECO:0000313" key="2">
    <source>
        <dbReference type="EMBL" id="SFE82809.1"/>
    </source>
</evidence>
<evidence type="ECO:0000313" key="3">
    <source>
        <dbReference type="Proteomes" id="UP000199400"/>
    </source>
</evidence>
<protein>
    <submittedName>
        <fullName evidence="2">Mechanosensitive ion channel</fullName>
    </submittedName>
</protein>